<evidence type="ECO:0000256" key="3">
    <source>
        <dbReference type="ARBA" id="ARBA00024226"/>
    </source>
</evidence>
<evidence type="ECO:0000256" key="6">
    <source>
        <dbReference type="RuleBase" id="RU003345"/>
    </source>
</evidence>
<dbReference type="FunFam" id="3.40.605.10:FF:000007">
    <property type="entry name" value="NAD/NADP-dependent betaine aldehyde dehydrogenase"/>
    <property type="match status" value="1"/>
</dbReference>
<sequence length="493" mass="52475">MTIQTELWQGQYDRLFINGSWVRPSSDRRLEVISPATEEVIATVPEALEADVDAAVAAARHAFDHGPWPRMALEERIAVLRKLSADLAAHEGEAARLVSAEMGCPITLSTKMQSIGPRLLLDAFLELAPSYPWADTRQSTTGNSLVTREPVGVVAAIVPWNAPLLISMIKLAPALLSGCTMVLKPTPATPLDAYLLAHLLEKAGLPKGVLNVVPASREVSEHLVRHPGVDKVSFTGSTAAGRRIGAICGEDLRRCTLELGGKSAAVLLEDADLDAAIAAIRAVSLRNTGQVCSNKTRIVVARSIRDELNDRLIDLIRSMPVGDPFDPATEIGPVASSAQRDRVEAYIADGKSSGASLLIGGGRPTDLDRGYFVDPTIFTDVDPNARIAQEEIFGPVLTVHTYDTEAEAIAIANNSEYGLNGSVFSADLEHALNVARHIRTGTVEVNGNPVGFQSPIGGFKNSGIGREAGPEGFDAYVEIKSYGLPSTALGTLV</sequence>
<dbReference type="EC" id="1.2.1.3" evidence="3"/>
<evidence type="ECO:0000256" key="2">
    <source>
        <dbReference type="ARBA" id="ARBA00023002"/>
    </source>
</evidence>
<evidence type="ECO:0000313" key="9">
    <source>
        <dbReference type="Proteomes" id="UP000030982"/>
    </source>
</evidence>
<dbReference type="OrthoDB" id="6882680at2"/>
<dbReference type="STRING" id="1338436.LK10_15945"/>
<dbReference type="AlphaFoldDB" id="A0A0B2ACS1"/>
<dbReference type="Pfam" id="PF00171">
    <property type="entry name" value="Aldedh"/>
    <property type="match status" value="1"/>
</dbReference>
<feature type="active site" evidence="5">
    <location>
        <position position="258"/>
    </location>
</feature>
<dbReference type="InterPro" id="IPR029510">
    <property type="entry name" value="Ald_DH_CS_GLU"/>
</dbReference>
<dbReference type="PANTHER" id="PTHR42804">
    <property type="entry name" value="ALDEHYDE DEHYDROGENASE"/>
    <property type="match status" value="1"/>
</dbReference>
<dbReference type="PROSITE" id="PS00070">
    <property type="entry name" value="ALDEHYDE_DEHYDR_CYS"/>
    <property type="match status" value="1"/>
</dbReference>
<dbReference type="SUPFAM" id="SSF53720">
    <property type="entry name" value="ALDH-like"/>
    <property type="match status" value="1"/>
</dbReference>
<evidence type="ECO:0000313" key="8">
    <source>
        <dbReference type="EMBL" id="KHL01379.1"/>
    </source>
</evidence>
<dbReference type="Gene3D" id="3.40.605.10">
    <property type="entry name" value="Aldehyde Dehydrogenase, Chain A, domain 1"/>
    <property type="match status" value="1"/>
</dbReference>
<organism evidence="8 9">
    <name type="scientific">Sinomonas humi</name>
    <dbReference type="NCBI Taxonomy" id="1338436"/>
    <lineage>
        <taxon>Bacteria</taxon>
        <taxon>Bacillati</taxon>
        <taxon>Actinomycetota</taxon>
        <taxon>Actinomycetes</taxon>
        <taxon>Micrococcales</taxon>
        <taxon>Micrococcaceae</taxon>
        <taxon>Sinomonas</taxon>
    </lineage>
</organism>
<gene>
    <name evidence="8" type="ORF">LK10_15945</name>
</gene>
<dbReference type="Proteomes" id="UP000030982">
    <property type="component" value="Unassembled WGS sequence"/>
</dbReference>
<evidence type="ECO:0000256" key="1">
    <source>
        <dbReference type="ARBA" id="ARBA00009986"/>
    </source>
</evidence>
<comment type="catalytic activity">
    <reaction evidence="4">
        <text>an aldehyde + NAD(+) + H2O = a carboxylate + NADH + 2 H(+)</text>
        <dbReference type="Rhea" id="RHEA:16185"/>
        <dbReference type="ChEBI" id="CHEBI:15377"/>
        <dbReference type="ChEBI" id="CHEBI:15378"/>
        <dbReference type="ChEBI" id="CHEBI:17478"/>
        <dbReference type="ChEBI" id="CHEBI:29067"/>
        <dbReference type="ChEBI" id="CHEBI:57540"/>
        <dbReference type="ChEBI" id="CHEBI:57945"/>
        <dbReference type="EC" id="1.2.1.3"/>
    </reaction>
</comment>
<feature type="domain" description="Aldehyde dehydrogenase" evidence="7">
    <location>
        <begin position="21"/>
        <end position="481"/>
    </location>
</feature>
<dbReference type="InterPro" id="IPR016160">
    <property type="entry name" value="Ald_DH_CS_CYS"/>
</dbReference>
<comment type="caution">
    <text evidence="8">The sequence shown here is derived from an EMBL/GenBank/DDBJ whole genome shotgun (WGS) entry which is preliminary data.</text>
</comment>
<evidence type="ECO:0000259" key="7">
    <source>
        <dbReference type="Pfam" id="PF00171"/>
    </source>
</evidence>
<dbReference type="CDD" id="cd07139">
    <property type="entry name" value="ALDH_AldA-Rv0768"/>
    <property type="match status" value="1"/>
</dbReference>
<proteinExistence type="inferred from homology"/>
<dbReference type="PANTHER" id="PTHR42804:SF1">
    <property type="entry name" value="ALDEHYDE DEHYDROGENASE-RELATED"/>
    <property type="match status" value="1"/>
</dbReference>
<dbReference type="InterPro" id="IPR016161">
    <property type="entry name" value="Ald_DH/histidinol_DH"/>
</dbReference>
<name>A0A0B2ACS1_9MICC</name>
<reference evidence="8 9" key="1">
    <citation type="submission" date="2014-09" db="EMBL/GenBank/DDBJ databases">
        <title>Genome sequence of Sinomonas sp. MUSC 117.</title>
        <authorList>
            <person name="Lee L.-H."/>
        </authorList>
    </citation>
    <scope>NUCLEOTIDE SEQUENCE [LARGE SCALE GENOMIC DNA]</scope>
    <source>
        <strain evidence="8 9">MUSC 117</strain>
    </source>
</reference>
<keyword evidence="9" id="KW-1185">Reference proteome</keyword>
<dbReference type="PROSITE" id="PS00687">
    <property type="entry name" value="ALDEHYDE_DEHYDR_GLU"/>
    <property type="match status" value="1"/>
</dbReference>
<dbReference type="FunFam" id="3.40.309.10:FF:000012">
    <property type="entry name" value="Betaine aldehyde dehydrogenase"/>
    <property type="match status" value="1"/>
</dbReference>
<dbReference type="InterPro" id="IPR016162">
    <property type="entry name" value="Ald_DH_N"/>
</dbReference>
<dbReference type="GO" id="GO:0004029">
    <property type="term" value="F:aldehyde dehydrogenase (NAD+) activity"/>
    <property type="evidence" value="ECO:0007669"/>
    <property type="project" value="UniProtKB-EC"/>
</dbReference>
<evidence type="ECO:0000256" key="5">
    <source>
        <dbReference type="PROSITE-ProRule" id="PRU10007"/>
    </source>
</evidence>
<protein>
    <recommendedName>
        <fullName evidence="3">aldehyde dehydrogenase (NAD(+))</fullName>
        <ecNumber evidence="3">1.2.1.3</ecNumber>
    </recommendedName>
</protein>
<dbReference type="Gene3D" id="3.40.309.10">
    <property type="entry name" value="Aldehyde Dehydrogenase, Chain A, domain 2"/>
    <property type="match status" value="1"/>
</dbReference>
<dbReference type="InterPro" id="IPR015590">
    <property type="entry name" value="Aldehyde_DH_dom"/>
</dbReference>
<dbReference type="EMBL" id="JTDL01000141">
    <property type="protein sequence ID" value="KHL01379.1"/>
    <property type="molecule type" value="Genomic_DNA"/>
</dbReference>
<comment type="similarity">
    <text evidence="1 6">Belongs to the aldehyde dehydrogenase family.</text>
</comment>
<dbReference type="RefSeq" id="WP_043125725.1">
    <property type="nucleotide sequence ID" value="NZ_JTDL01000141.1"/>
</dbReference>
<dbReference type="InterPro" id="IPR016163">
    <property type="entry name" value="Ald_DH_C"/>
</dbReference>
<evidence type="ECO:0000256" key="4">
    <source>
        <dbReference type="ARBA" id="ARBA00049194"/>
    </source>
</evidence>
<keyword evidence="2 6" id="KW-0560">Oxidoreductase</keyword>
<accession>A0A0B2ACS1</accession>